<dbReference type="PIRSF" id="PIRSF006060">
    <property type="entry name" value="AA_transporter"/>
    <property type="match status" value="1"/>
</dbReference>
<evidence type="ECO:0000313" key="9">
    <source>
        <dbReference type="Proteomes" id="UP001465755"/>
    </source>
</evidence>
<feature type="transmembrane region" description="Helical" evidence="7">
    <location>
        <begin position="252"/>
        <end position="269"/>
    </location>
</feature>
<dbReference type="GO" id="GO:0016787">
    <property type="term" value="F:hydrolase activity"/>
    <property type="evidence" value="ECO:0007669"/>
    <property type="project" value="UniProtKB-KW"/>
</dbReference>
<keyword evidence="6 7" id="KW-0472">Membrane</keyword>
<evidence type="ECO:0008006" key="10">
    <source>
        <dbReference type="Google" id="ProtNLM"/>
    </source>
</evidence>
<feature type="transmembrane region" description="Helical" evidence="7">
    <location>
        <begin position="402"/>
        <end position="422"/>
    </location>
</feature>
<dbReference type="GO" id="GO:0016020">
    <property type="term" value="C:membrane"/>
    <property type="evidence" value="ECO:0007669"/>
    <property type="project" value="UniProtKB-SubCell"/>
</dbReference>
<dbReference type="Proteomes" id="UP001465755">
    <property type="component" value="Unassembled WGS sequence"/>
</dbReference>
<feature type="transmembrane region" description="Helical" evidence="7">
    <location>
        <begin position="201"/>
        <end position="225"/>
    </location>
</feature>
<feature type="transmembrane region" description="Helical" evidence="7">
    <location>
        <begin position="428"/>
        <end position="451"/>
    </location>
</feature>
<evidence type="ECO:0000256" key="5">
    <source>
        <dbReference type="ARBA" id="ARBA00022989"/>
    </source>
</evidence>
<gene>
    <name evidence="8" type="ORF">WJX73_007100</name>
</gene>
<dbReference type="GO" id="GO:0022857">
    <property type="term" value="F:transmembrane transporter activity"/>
    <property type="evidence" value="ECO:0007669"/>
    <property type="project" value="InterPro"/>
</dbReference>
<name>A0AAW1PJ19_9CHLO</name>
<evidence type="ECO:0000313" key="8">
    <source>
        <dbReference type="EMBL" id="KAK9809436.1"/>
    </source>
</evidence>
<dbReference type="PROSITE" id="PS00136">
    <property type="entry name" value="SUBTILASE_ASP"/>
    <property type="match status" value="1"/>
</dbReference>
<evidence type="ECO:0000256" key="7">
    <source>
        <dbReference type="SAM" id="Phobius"/>
    </source>
</evidence>
<dbReference type="InterPro" id="IPR004840">
    <property type="entry name" value="Amino_acid_permease_CS"/>
</dbReference>
<evidence type="ECO:0000256" key="2">
    <source>
        <dbReference type="ARBA" id="ARBA00022448"/>
    </source>
</evidence>
<sequence>MSYVVLEMKKHHFQPILGAGVLDTGLADDHQELRQELVLTRLGLKPEFKREFSLFFSFGLSFSIISPLTGISGGFSAAWNNSGPAAAIYGWKLVSFFSMCIALSMAEIVSGLPSSGGPFFWSSWLGGKHGPLLSWITGWFNMLGQVALTAGIASCGMFLVACMVQLLLGVTMSQLQQLAVYLGILLIGGAANSFSPKVLTYFIAFGTFINIAGVIFLVLLLSAVAPWRESPKFVWATFFGKDMSPNHVPDDVYLWCQGVVMAAFVFTGYDSSSHISEETKGADSSAPYAICYSVAASAVVGYVLLLGMIFNVQDPWDLTSPEAAAGGYAAGQLIFDIFRNRFGPGLGSSSGSAAALGVFLLASIMCTIASLTANSRMIYAFARDGGLPFSPFFRRVSPRLHIPMRTLWLSVTCAFVLGLPLLKSTVAFIAVVSISSLGLTISYGIPIYFAYITLCTVNFSLPTTYPVTLQSFNYTPVAVGLVLLGGLISWFFPIFGARHWYTGPKLAFDQASRTKLQRLNNLKSKSRRFHATV</sequence>
<feature type="transmembrane region" description="Helical" evidence="7">
    <location>
        <begin position="472"/>
        <end position="492"/>
    </location>
</feature>
<dbReference type="PANTHER" id="PTHR45649">
    <property type="entry name" value="AMINO-ACID PERMEASE BAT1"/>
    <property type="match status" value="1"/>
</dbReference>
<evidence type="ECO:0000256" key="6">
    <source>
        <dbReference type="ARBA" id="ARBA00023136"/>
    </source>
</evidence>
<comment type="subcellular location">
    <subcellularLocation>
        <location evidence="1">Membrane</location>
        <topology evidence="1">Multi-pass membrane protein</topology>
    </subcellularLocation>
</comment>
<dbReference type="PANTHER" id="PTHR45649:SF26">
    <property type="entry name" value="OS04G0435100 PROTEIN"/>
    <property type="match status" value="1"/>
</dbReference>
<feature type="transmembrane region" description="Helical" evidence="7">
    <location>
        <begin position="54"/>
        <end position="79"/>
    </location>
</feature>
<evidence type="ECO:0000256" key="4">
    <source>
        <dbReference type="ARBA" id="ARBA00022801"/>
    </source>
</evidence>
<keyword evidence="5 7" id="KW-1133">Transmembrane helix</keyword>
<feature type="transmembrane region" description="Helical" evidence="7">
    <location>
        <begin position="85"/>
        <end position="106"/>
    </location>
</feature>
<dbReference type="EMBL" id="JALJOQ010000020">
    <property type="protein sequence ID" value="KAK9809436.1"/>
    <property type="molecule type" value="Genomic_DNA"/>
</dbReference>
<comment type="caution">
    <text evidence="8">The sequence shown here is derived from an EMBL/GenBank/DDBJ whole genome shotgun (WGS) entry which is preliminary data.</text>
</comment>
<keyword evidence="9" id="KW-1185">Reference proteome</keyword>
<feature type="transmembrane region" description="Helical" evidence="7">
    <location>
        <begin position="146"/>
        <end position="168"/>
    </location>
</feature>
<feature type="transmembrane region" description="Helical" evidence="7">
    <location>
        <begin position="174"/>
        <end position="194"/>
    </location>
</feature>
<accession>A0AAW1PJ19</accession>
<evidence type="ECO:0000256" key="1">
    <source>
        <dbReference type="ARBA" id="ARBA00004141"/>
    </source>
</evidence>
<dbReference type="Pfam" id="PF13520">
    <property type="entry name" value="AA_permease_2"/>
    <property type="match status" value="1"/>
</dbReference>
<organism evidence="8 9">
    <name type="scientific">Symbiochloris irregularis</name>
    <dbReference type="NCBI Taxonomy" id="706552"/>
    <lineage>
        <taxon>Eukaryota</taxon>
        <taxon>Viridiplantae</taxon>
        <taxon>Chlorophyta</taxon>
        <taxon>core chlorophytes</taxon>
        <taxon>Trebouxiophyceae</taxon>
        <taxon>Trebouxiales</taxon>
        <taxon>Trebouxiaceae</taxon>
        <taxon>Symbiochloris</taxon>
    </lineage>
</organism>
<dbReference type="InterPro" id="IPR002293">
    <property type="entry name" value="AA/rel_permease1"/>
</dbReference>
<reference evidence="8 9" key="1">
    <citation type="journal article" date="2024" name="Nat. Commun.">
        <title>Phylogenomics reveals the evolutionary origins of lichenization in chlorophyte algae.</title>
        <authorList>
            <person name="Puginier C."/>
            <person name="Libourel C."/>
            <person name="Otte J."/>
            <person name="Skaloud P."/>
            <person name="Haon M."/>
            <person name="Grisel S."/>
            <person name="Petersen M."/>
            <person name="Berrin J.G."/>
            <person name="Delaux P.M."/>
            <person name="Dal Grande F."/>
            <person name="Keller J."/>
        </authorList>
    </citation>
    <scope>NUCLEOTIDE SEQUENCE [LARGE SCALE GENOMIC DNA]</scope>
    <source>
        <strain evidence="8 9">SAG 2036</strain>
    </source>
</reference>
<protein>
    <recommendedName>
        <fullName evidence="10">Amino acid transporter</fullName>
    </recommendedName>
</protein>
<evidence type="ECO:0000256" key="3">
    <source>
        <dbReference type="ARBA" id="ARBA00022692"/>
    </source>
</evidence>
<dbReference type="GO" id="GO:0006865">
    <property type="term" value="P:amino acid transport"/>
    <property type="evidence" value="ECO:0007669"/>
    <property type="project" value="InterPro"/>
</dbReference>
<keyword evidence="4" id="KW-0378">Hydrolase</keyword>
<dbReference type="Gene3D" id="1.20.1740.10">
    <property type="entry name" value="Amino acid/polyamine transporter I"/>
    <property type="match status" value="1"/>
</dbReference>
<feature type="transmembrane region" description="Helical" evidence="7">
    <location>
        <begin position="353"/>
        <end position="373"/>
    </location>
</feature>
<keyword evidence="2" id="KW-0813">Transport</keyword>
<dbReference type="PROSITE" id="PS00218">
    <property type="entry name" value="AMINO_ACID_PERMEASE_1"/>
    <property type="match status" value="1"/>
</dbReference>
<dbReference type="AlphaFoldDB" id="A0AAW1PJ19"/>
<keyword evidence="3 7" id="KW-0812">Transmembrane</keyword>
<feature type="transmembrane region" description="Helical" evidence="7">
    <location>
        <begin position="289"/>
        <end position="310"/>
    </location>
</feature>
<dbReference type="InterPro" id="IPR023827">
    <property type="entry name" value="Peptidase_S8_Asp-AS"/>
</dbReference>
<proteinExistence type="predicted"/>